<reference evidence="2" key="1">
    <citation type="journal article" date="2013" name="Extremophiles">
        <title>Proteinivorax tanatarense gen. nov., sp. nov., an anaerobic, haloalkaliphilic, proteolytic bacterium isolated from a decaying algal bloom, and proposal of Proteinivoraceae fam. nov.</title>
        <authorList>
            <person name="Kevbrin V."/>
            <person name="Boltyanskaya Y."/>
            <person name="Zhilina T."/>
            <person name="Kolganova T."/>
            <person name="Lavrentjeva E."/>
            <person name="Kuznetsov B."/>
        </authorList>
    </citation>
    <scope>NUCLEOTIDE SEQUENCE</scope>
    <source>
        <strain evidence="2">Z-910T</strain>
    </source>
</reference>
<keyword evidence="1" id="KW-0732">Signal</keyword>
<sequence>MRRLKLFKYTLIFTAIFSLVMISSINPETTQTTDRSTNAPAYSEVISPLFNSNAPFPMRDDE</sequence>
<dbReference type="AlphaFoldDB" id="A0AAU7VKR2"/>
<evidence type="ECO:0000313" key="2">
    <source>
        <dbReference type="EMBL" id="XBX74704.1"/>
    </source>
</evidence>
<evidence type="ECO:0000256" key="1">
    <source>
        <dbReference type="SAM" id="SignalP"/>
    </source>
</evidence>
<dbReference type="EMBL" id="CP158367">
    <property type="protein sequence ID" value="XBX74704.1"/>
    <property type="molecule type" value="Genomic_DNA"/>
</dbReference>
<dbReference type="RefSeq" id="WP_350343453.1">
    <property type="nucleotide sequence ID" value="NZ_CP158367.1"/>
</dbReference>
<reference evidence="2" key="2">
    <citation type="submission" date="2024-06" db="EMBL/GenBank/DDBJ databases">
        <authorList>
            <person name="Petrova K.O."/>
            <person name="Toshchakov S.V."/>
            <person name="Boltjanskaja Y.V."/>
            <person name="Kevbrin V."/>
        </authorList>
    </citation>
    <scope>NUCLEOTIDE SEQUENCE</scope>
    <source>
        <strain evidence="2">Z-910T</strain>
    </source>
</reference>
<protein>
    <submittedName>
        <fullName evidence="2">Uncharacterized protein</fullName>
    </submittedName>
</protein>
<organism evidence="2">
    <name type="scientific">Proteinivorax tanatarense</name>
    <dbReference type="NCBI Taxonomy" id="1260629"/>
    <lineage>
        <taxon>Bacteria</taxon>
        <taxon>Bacillati</taxon>
        <taxon>Bacillota</taxon>
        <taxon>Clostridia</taxon>
        <taxon>Eubacteriales</taxon>
        <taxon>Proteinivoracaceae</taxon>
        <taxon>Proteinivorax</taxon>
    </lineage>
</organism>
<gene>
    <name evidence="2" type="ORF">PRVXT_002762</name>
</gene>
<name>A0AAU7VKR2_9FIRM</name>
<proteinExistence type="predicted"/>
<feature type="signal peptide" evidence="1">
    <location>
        <begin position="1"/>
        <end position="23"/>
    </location>
</feature>
<feature type="chain" id="PRO_5043459402" evidence="1">
    <location>
        <begin position="24"/>
        <end position="62"/>
    </location>
</feature>
<accession>A0AAU7VKR2</accession>